<evidence type="ECO:0000256" key="1">
    <source>
        <dbReference type="ARBA" id="ARBA00004586"/>
    </source>
</evidence>
<feature type="region of interest" description="Disordered" evidence="9">
    <location>
        <begin position="54"/>
        <end position="88"/>
    </location>
</feature>
<dbReference type="GO" id="GO:0006869">
    <property type="term" value="P:lipid transport"/>
    <property type="evidence" value="ECO:0007669"/>
    <property type="project" value="UniProtKB-KW"/>
</dbReference>
<reference evidence="13 14" key="1">
    <citation type="journal article" date="2009" name="Science">
        <title>Green evolution and dynamic adaptations revealed by genomes of the marine picoeukaryotes Micromonas.</title>
        <authorList>
            <person name="Worden A.Z."/>
            <person name="Lee J.H."/>
            <person name="Mock T."/>
            <person name="Rouze P."/>
            <person name="Simmons M.P."/>
            <person name="Aerts A.L."/>
            <person name="Allen A.E."/>
            <person name="Cuvelier M.L."/>
            <person name="Derelle E."/>
            <person name="Everett M.V."/>
            <person name="Foulon E."/>
            <person name="Grimwood J."/>
            <person name="Gundlach H."/>
            <person name="Henrissat B."/>
            <person name="Napoli C."/>
            <person name="McDonald S.M."/>
            <person name="Parker M.S."/>
            <person name="Rombauts S."/>
            <person name="Salamov A."/>
            <person name="Von Dassow P."/>
            <person name="Badger J.H."/>
            <person name="Coutinho P.M."/>
            <person name="Demir E."/>
            <person name="Dubchak I."/>
            <person name="Gentemann C."/>
            <person name="Eikrem W."/>
            <person name="Gready J.E."/>
            <person name="John U."/>
            <person name="Lanier W."/>
            <person name="Lindquist E.A."/>
            <person name="Lucas S."/>
            <person name="Mayer K.F."/>
            <person name="Moreau H."/>
            <person name="Not F."/>
            <person name="Otillar R."/>
            <person name="Panaud O."/>
            <person name="Pangilinan J."/>
            <person name="Paulsen I."/>
            <person name="Piegu B."/>
            <person name="Poliakov A."/>
            <person name="Robbens S."/>
            <person name="Schmutz J."/>
            <person name="Toulza E."/>
            <person name="Wyss T."/>
            <person name="Zelensky A."/>
            <person name="Zhou K."/>
            <person name="Armbrust E.V."/>
            <person name="Bhattacharya D."/>
            <person name="Goodenough U.W."/>
            <person name="Van de Peer Y."/>
            <person name="Grigoriev I.V."/>
        </authorList>
    </citation>
    <scope>NUCLEOTIDE SEQUENCE [LARGE SCALE GENOMIC DNA]</scope>
    <source>
        <strain evidence="13 14">CCMP1545</strain>
    </source>
</reference>
<feature type="region of interest" description="Disordered" evidence="9">
    <location>
        <begin position="772"/>
        <end position="814"/>
    </location>
</feature>
<evidence type="ECO:0000259" key="12">
    <source>
        <dbReference type="PROSITE" id="PS51847"/>
    </source>
</evidence>
<evidence type="ECO:0000256" key="10">
    <source>
        <dbReference type="SAM" id="Phobius"/>
    </source>
</evidence>
<dbReference type="CDD" id="cd21675">
    <property type="entry name" value="SMP_TEX2"/>
    <property type="match status" value="1"/>
</dbReference>
<feature type="domain" description="PH" evidence="11">
    <location>
        <begin position="88"/>
        <end position="210"/>
    </location>
</feature>
<accession>C1MJ45</accession>
<keyword evidence="3 10" id="KW-0812">Transmembrane</keyword>
<dbReference type="RefSeq" id="XP_003055248.1">
    <property type="nucleotide sequence ID" value="XM_003055202.1"/>
</dbReference>
<dbReference type="PANTHER" id="PTHR13466:SF0">
    <property type="entry name" value="SMP-LTD DOMAIN-CONTAINING PROTEIN"/>
    <property type="match status" value="1"/>
</dbReference>
<dbReference type="KEGG" id="mpp:MICPUCDRAFT_38232"/>
<dbReference type="PANTHER" id="PTHR13466">
    <property type="entry name" value="TEX2 PROTEIN-RELATED"/>
    <property type="match status" value="1"/>
</dbReference>
<feature type="region of interest" description="Disordered" evidence="9">
    <location>
        <begin position="627"/>
        <end position="722"/>
    </location>
</feature>
<feature type="compositionally biased region" description="Pro residues" evidence="9">
    <location>
        <begin position="687"/>
        <end position="699"/>
    </location>
</feature>
<dbReference type="PROSITE" id="PS51847">
    <property type="entry name" value="SMP"/>
    <property type="match status" value="1"/>
</dbReference>
<dbReference type="PROSITE" id="PS50003">
    <property type="entry name" value="PH_DOMAIN"/>
    <property type="match status" value="1"/>
</dbReference>
<keyword evidence="6" id="KW-0445">Lipid transport</keyword>
<name>C1MJ45_MICPC</name>
<evidence type="ECO:0000256" key="6">
    <source>
        <dbReference type="ARBA" id="ARBA00023055"/>
    </source>
</evidence>
<keyword evidence="2" id="KW-0813">Transport</keyword>
<dbReference type="OMA" id="FEITHID"/>
<keyword evidence="4" id="KW-0256">Endoplasmic reticulum</keyword>
<keyword evidence="14" id="KW-1185">Reference proteome</keyword>
<feature type="compositionally biased region" description="Basic and acidic residues" evidence="9">
    <location>
        <begin position="79"/>
        <end position="88"/>
    </location>
</feature>
<evidence type="ECO:0000259" key="11">
    <source>
        <dbReference type="PROSITE" id="PS50003"/>
    </source>
</evidence>
<dbReference type="GO" id="GO:0005789">
    <property type="term" value="C:endoplasmic reticulum membrane"/>
    <property type="evidence" value="ECO:0007669"/>
    <property type="project" value="UniProtKB-SubCell"/>
</dbReference>
<feature type="region of interest" description="Disordered" evidence="9">
    <location>
        <begin position="453"/>
        <end position="483"/>
    </location>
</feature>
<evidence type="ECO:0000256" key="2">
    <source>
        <dbReference type="ARBA" id="ARBA00022448"/>
    </source>
</evidence>
<evidence type="ECO:0000256" key="9">
    <source>
        <dbReference type="SAM" id="MobiDB-lite"/>
    </source>
</evidence>
<evidence type="ECO:0000256" key="7">
    <source>
        <dbReference type="ARBA" id="ARBA00023121"/>
    </source>
</evidence>
<feature type="compositionally biased region" description="Acidic residues" evidence="9">
    <location>
        <begin position="668"/>
        <end position="677"/>
    </location>
</feature>
<keyword evidence="8 10" id="KW-0472">Membrane</keyword>
<dbReference type="InterPro" id="IPR001849">
    <property type="entry name" value="PH_domain"/>
</dbReference>
<evidence type="ECO:0000256" key="5">
    <source>
        <dbReference type="ARBA" id="ARBA00022989"/>
    </source>
</evidence>
<evidence type="ECO:0000256" key="8">
    <source>
        <dbReference type="ARBA" id="ARBA00023136"/>
    </source>
</evidence>
<keyword evidence="5 10" id="KW-1133">Transmembrane helix</keyword>
<dbReference type="AlphaFoldDB" id="C1MJ45"/>
<keyword evidence="7" id="KW-0446">Lipid-binding</keyword>
<evidence type="ECO:0000256" key="4">
    <source>
        <dbReference type="ARBA" id="ARBA00022824"/>
    </source>
</evidence>
<proteinExistence type="predicted"/>
<evidence type="ECO:0000313" key="13">
    <source>
        <dbReference type="EMBL" id="EEH60500.1"/>
    </source>
</evidence>
<protein>
    <submittedName>
        <fullName evidence="13">Predicted protein</fullName>
    </submittedName>
</protein>
<feature type="compositionally biased region" description="Basic and acidic residues" evidence="9">
    <location>
        <begin position="627"/>
        <end position="645"/>
    </location>
</feature>
<evidence type="ECO:0000256" key="3">
    <source>
        <dbReference type="ARBA" id="ARBA00022692"/>
    </source>
</evidence>
<dbReference type="OrthoDB" id="498997at2759"/>
<organism evidence="14">
    <name type="scientific">Micromonas pusilla (strain CCMP1545)</name>
    <name type="common">Picoplanktonic green alga</name>
    <dbReference type="NCBI Taxonomy" id="564608"/>
    <lineage>
        <taxon>Eukaryota</taxon>
        <taxon>Viridiplantae</taxon>
        <taxon>Chlorophyta</taxon>
        <taxon>Mamiellophyceae</taxon>
        <taxon>Mamiellales</taxon>
        <taxon>Mamiellaceae</taxon>
        <taxon>Micromonas</taxon>
    </lineage>
</organism>
<dbReference type="EMBL" id="GG663735">
    <property type="protein sequence ID" value="EEH60500.1"/>
    <property type="molecule type" value="Genomic_DNA"/>
</dbReference>
<sequence>MAGDRVIPAVAAAYFALVFGLTGPVVRWILFGVGVVLFAQALLVRYVLVAPSSDDADAANDDDATRRAEKAEGDDDDGDARARAPASRDEHRGWLVLLAPESADDLPTPPEKPRNGEKTFATLRRNGDLSLATSAAAAAASAATTIDLDGAELRVFTSGNAKKRWFKRHPFALIHPEGRPLYKGKSVVWCYASSDPAKEAWIVAIAGELKRRGGAMDRSVFAAAAAAAVAANGGEGGEMKMNMKSEGGTDPAQRALVKHLAHRATVREAAGASRARDDANFVAAAAASASEGEEGASDEAGKMKAAASALAMRELAWSSGGAAGATINALLSRVLFDALRDAEELEKIRRDLDALLADVPDLPKFVSPPRIERVTLGKATPQIVSARVPANATADDVSAAPWDGGALANRGPCSCVELDVAFDASSASASANARGDGAAPEITLKTHVDLRALTEGGGGGGGGDASSSVGGGGAESGAESGAAAATTDSLTPLKNFAKTAVNAVAKTLENTPLTLTVRLLKLSGTLRVWIPPPPGDRVWFGFVDEPVVEMAAAPAVGTYGIRWKELGETVSGLITRKLRREIVDALVLPNAGNVVAEALSPWDAAAVGVVEVTAAELIELTRRALEGDASRGDERGKEKEKEKETTTTTTTTLAKTQPAMDEVTPAAEVEEVAEEVAVEAATASSSSPPPPPPPPPVASTPPAEIRSKPSPAPTPDSSPTTAAVAWLNKVQSNMKTDFSTFKRGVEAGGAKGGFAAAVNIAQQRIKEELRAAQKKAAAAGTSSGSPRSPKVYGEGKEIPYDPLSVGRGGKAHAE</sequence>
<dbReference type="InterPro" id="IPR031468">
    <property type="entry name" value="SMP_LBD"/>
</dbReference>
<dbReference type="GO" id="GO:0008289">
    <property type="term" value="F:lipid binding"/>
    <property type="evidence" value="ECO:0007669"/>
    <property type="project" value="UniProtKB-KW"/>
</dbReference>
<dbReference type="STRING" id="564608.C1MJ45"/>
<feature type="compositionally biased region" description="Gly residues" evidence="9">
    <location>
        <begin position="455"/>
        <end position="475"/>
    </location>
</feature>
<evidence type="ECO:0000313" key="14">
    <source>
        <dbReference type="Proteomes" id="UP000001876"/>
    </source>
</evidence>
<dbReference type="eggNOG" id="KOG2238">
    <property type="taxonomic scope" value="Eukaryota"/>
</dbReference>
<feature type="domain" description="SMP-LTD" evidence="12">
    <location>
        <begin position="311"/>
        <end position="597"/>
    </location>
</feature>
<dbReference type="GeneID" id="9680407"/>
<gene>
    <name evidence="13" type="ORF">MICPUCDRAFT_38232</name>
</gene>
<feature type="transmembrane region" description="Helical" evidence="10">
    <location>
        <begin position="6"/>
        <end position="22"/>
    </location>
</feature>
<comment type="subcellular location">
    <subcellularLocation>
        <location evidence="1">Endoplasmic reticulum membrane</location>
    </subcellularLocation>
</comment>
<dbReference type="Proteomes" id="UP000001876">
    <property type="component" value="Unassembled WGS sequence"/>
</dbReference>